<dbReference type="EMBL" id="UGIX01000001">
    <property type="protein sequence ID" value="STP63617.1"/>
    <property type="molecule type" value="Genomic_DNA"/>
</dbReference>
<keyword evidence="1" id="KW-0472">Membrane</keyword>
<sequence>MNIDFFNQLIKPVGILLPIVIGFFTIYSSIYGYVISDSFKKNLFSSPTEIGLYKIFKGFINLISSLLLSSGIFAYALITTDTAFTDFVSDINNLTKEGKAYLTYFIIYFIVFIFSIAKLPDIYRTLIPSNSRSKHSNFYVLSQELSLNDIPCNTKVFLVSMINKDTVLLTYYLNKEFVRLIYSLNEIQKIKIFYHKQLSFFQKIKEFNESITKETYYFAFLPTIFIMLPSIIMSFISKSMTNIYFGATIAAISELIILSPSLIKYIKIAYKKIYLTIKNQNKPKK</sequence>
<evidence type="ECO:0000313" key="2">
    <source>
        <dbReference type="EMBL" id="STP63617.1"/>
    </source>
</evidence>
<dbReference type="RefSeq" id="WP_002359308.1">
    <property type="nucleotide sequence ID" value="NZ_BLPK01000003.1"/>
</dbReference>
<name>A0AAX2KMV6_ENTFL</name>
<feature type="transmembrane region" description="Helical" evidence="1">
    <location>
        <begin position="98"/>
        <end position="117"/>
    </location>
</feature>
<proteinExistence type="predicted"/>
<feature type="transmembrane region" description="Helical" evidence="1">
    <location>
        <begin position="215"/>
        <end position="237"/>
    </location>
</feature>
<keyword evidence="1" id="KW-1133">Transmembrane helix</keyword>
<keyword evidence="1" id="KW-0812">Transmembrane</keyword>
<dbReference type="AlphaFoldDB" id="A0AAX2KMV6"/>
<evidence type="ECO:0000313" key="3">
    <source>
        <dbReference type="Proteomes" id="UP000254396"/>
    </source>
</evidence>
<organism evidence="2 3">
    <name type="scientific">Enterococcus faecalis</name>
    <name type="common">Streptococcus faecalis</name>
    <dbReference type="NCBI Taxonomy" id="1351"/>
    <lineage>
        <taxon>Bacteria</taxon>
        <taxon>Bacillati</taxon>
        <taxon>Bacillota</taxon>
        <taxon>Bacilli</taxon>
        <taxon>Lactobacillales</taxon>
        <taxon>Enterococcaceae</taxon>
        <taxon>Enterococcus</taxon>
    </lineage>
</organism>
<gene>
    <name evidence="2" type="ORF">NCTC13379_00461</name>
</gene>
<evidence type="ECO:0000256" key="1">
    <source>
        <dbReference type="SAM" id="Phobius"/>
    </source>
</evidence>
<feature type="transmembrane region" description="Helical" evidence="1">
    <location>
        <begin position="243"/>
        <end position="263"/>
    </location>
</feature>
<comment type="caution">
    <text evidence="2">The sequence shown here is derived from an EMBL/GenBank/DDBJ whole genome shotgun (WGS) entry which is preliminary data.</text>
</comment>
<accession>A0AAX2KMV6</accession>
<feature type="transmembrane region" description="Helical" evidence="1">
    <location>
        <begin position="55"/>
        <end position="78"/>
    </location>
</feature>
<reference evidence="2 3" key="1">
    <citation type="submission" date="2018-06" db="EMBL/GenBank/DDBJ databases">
        <authorList>
            <consortium name="Pathogen Informatics"/>
            <person name="Doyle S."/>
        </authorList>
    </citation>
    <scope>NUCLEOTIDE SEQUENCE [LARGE SCALE GENOMIC DNA]</scope>
    <source>
        <strain evidence="2 3">NCTC13379</strain>
    </source>
</reference>
<dbReference type="Proteomes" id="UP000254396">
    <property type="component" value="Unassembled WGS sequence"/>
</dbReference>
<feature type="transmembrane region" description="Helical" evidence="1">
    <location>
        <begin position="15"/>
        <end position="34"/>
    </location>
</feature>
<protein>
    <submittedName>
        <fullName evidence="2">Uncharacterized protein</fullName>
    </submittedName>
</protein>